<dbReference type="EMBL" id="QCYY01002586">
    <property type="protein sequence ID" value="ROT69289.1"/>
    <property type="molecule type" value="Genomic_DNA"/>
</dbReference>
<dbReference type="PANTHER" id="PTHR12137">
    <property type="entry name" value="CARBOHYDRATE SULFOTRANSFERASE"/>
    <property type="match status" value="1"/>
</dbReference>
<dbReference type="InterPro" id="IPR005331">
    <property type="entry name" value="Sulfotransferase"/>
</dbReference>
<dbReference type="EC" id="2.8.2.-" evidence="9"/>
<evidence type="ECO:0000256" key="6">
    <source>
        <dbReference type="ARBA" id="ARBA00023034"/>
    </source>
</evidence>
<organism evidence="10 11">
    <name type="scientific">Penaeus vannamei</name>
    <name type="common">Whiteleg shrimp</name>
    <name type="synonym">Litopenaeus vannamei</name>
    <dbReference type="NCBI Taxonomy" id="6689"/>
    <lineage>
        <taxon>Eukaryota</taxon>
        <taxon>Metazoa</taxon>
        <taxon>Ecdysozoa</taxon>
        <taxon>Arthropoda</taxon>
        <taxon>Crustacea</taxon>
        <taxon>Multicrustacea</taxon>
        <taxon>Malacostraca</taxon>
        <taxon>Eumalacostraca</taxon>
        <taxon>Eucarida</taxon>
        <taxon>Decapoda</taxon>
        <taxon>Dendrobranchiata</taxon>
        <taxon>Penaeoidea</taxon>
        <taxon>Penaeidae</taxon>
        <taxon>Penaeus</taxon>
    </lineage>
</organism>
<keyword evidence="11" id="KW-1185">Reference proteome</keyword>
<reference evidence="10 11" key="2">
    <citation type="submission" date="2019-01" db="EMBL/GenBank/DDBJ databases">
        <title>The decoding of complex shrimp genome reveals the adaptation for benthos swimmer, frequently molting mechanism and breeding impact on genome.</title>
        <authorList>
            <person name="Sun Y."/>
            <person name="Gao Y."/>
            <person name="Yu Y."/>
        </authorList>
    </citation>
    <scope>NUCLEOTIDE SEQUENCE [LARGE SCALE GENOMIC DNA]</scope>
    <source>
        <tissue evidence="10">Muscle</tissue>
    </source>
</reference>
<dbReference type="GO" id="GO:0016051">
    <property type="term" value="P:carbohydrate biosynthetic process"/>
    <property type="evidence" value="ECO:0007669"/>
    <property type="project" value="InterPro"/>
</dbReference>
<name>A0A3R7NX86_PENVA</name>
<proteinExistence type="inferred from homology"/>
<keyword evidence="6 9" id="KW-0333">Golgi apparatus</keyword>
<dbReference type="GO" id="GO:0008146">
    <property type="term" value="F:sulfotransferase activity"/>
    <property type="evidence" value="ECO:0007669"/>
    <property type="project" value="InterPro"/>
</dbReference>
<evidence type="ECO:0000313" key="10">
    <source>
        <dbReference type="EMBL" id="ROT69289.1"/>
    </source>
</evidence>
<keyword evidence="9" id="KW-0735">Signal-anchor</keyword>
<evidence type="ECO:0000256" key="2">
    <source>
        <dbReference type="ARBA" id="ARBA00006339"/>
    </source>
</evidence>
<dbReference type="InterPro" id="IPR018011">
    <property type="entry name" value="Carb_sulfotrans_8-10"/>
</dbReference>
<comment type="caution">
    <text evidence="10">The sequence shown here is derived from an EMBL/GenBank/DDBJ whole genome shotgun (WGS) entry which is preliminary data.</text>
</comment>
<dbReference type="AlphaFoldDB" id="A0A3R7NX86"/>
<keyword evidence="5" id="KW-1133">Transmembrane helix</keyword>
<evidence type="ECO:0000256" key="7">
    <source>
        <dbReference type="ARBA" id="ARBA00023136"/>
    </source>
</evidence>
<dbReference type="GO" id="GO:0000139">
    <property type="term" value="C:Golgi membrane"/>
    <property type="evidence" value="ECO:0007669"/>
    <property type="project" value="UniProtKB-SubCell"/>
</dbReference>
<sequence>MALLSFILQHFSFQSTTPEKDLYKLYTVEEISSKKPTFASKEVLTTKREFLYAHDNASQARPLDDDMTSSLTLDPDILSRSNHDEAMASLMERRRAYLRRQCIATNANKVKPAMKWITRVTLNAKGFFRVCATPKGGSTSWRQLTLRMPKDVVGRSPPLQILSVRHPLARLASAYRDKFLGGLPLYKYDQEWRQKTKSRMPWYNEWETFWFSALAARGSFPFRPNLRMRARNATYWANVDHGREIYKVLKNSYGKAGFRLRSDFRNASFTFEDFLRYVVWTHDVGFMNKHWAPLVFLCNPCKHRYHFIVHLETIAPEFNYVMNFLNHTEGIELKEDRKTKTTNRSDIYLYEDIPKDIMERILEIYKFDFELFGYRYPSL</sequence>
<keyword evidence="7" id="KW-0472">Membrane</keyword>
<evidence type="ECO:0000256" key="3">
    <source>
        <dbReference type="ARBA" id="ARBA00022679"/>
    </source>
</evidence>
<reference evidence="10 11" key="1">
    <citation type="submission" date="2018-04" db="EMBL/GenBank/DDBJ databases">
        <authorList>
            <person name="Zhang X."/>
            <person name="Yuan J."/>
            <person name="Li F."/>
            <person name="Xiang J."/>
        </authorList>
    </citation>
    <scope>NUCLEOTIDE SEQUENCE [LARGE SCALE GENOMIC DNA]</scope>
    <source>
        <tissue evidence="10">Muscle</tissue>
    </source>
</reference>
<evidence type="ECO:0000256" key="5">
    <source>
        <dbReference type="ARBA" id="ARBA00022989"/>
    </source>
</evidence>
<protein>
    <recommendedName>
        <fullName evidence="9">Carbohydrate sulfotransferase</fullName>
        <ecNumber evidence="9">2.8.2.-</ecNumber>
    </recommendedName>
</protein>
<evidence type="ECO:0000313" key="11">
    <source>
        <dbReference type="Proteomes" id="UP000283509"/>
    </source>
</evidence>
<evidence type="ECO:0000256" key="9">
    <source>
        <dbReference type="RuleBase" id="RU364020"/>
    </source>
</evidence>
<dbReference type="Proteomes" id="UP000283509">
    <property type="component" value="Unassembled WGS sequence"/>
</dbReference>
<evidence type="ECO:0000256" key="8">
    <source>
        <dbReference type="ARBA" id="ARBA00023180"/>
    </source>
</evidence>
<evidence type="ECO:0000256" key="1">
    <source>
        <dbReference type="ARBA" id="ARBA00004323"/>
    </source>
</evidence>
<dbReference type="PANTHER" id="PTHR12137:SF54">
    <property type="entry name" value="CARBOHYDRATE SULFOTRANSFERASE"/>
    <property type="match status" value="1"/>
</dbReference>
<dbReference type="Pfam" id="PF03567">
    <property type="entry name" value="Sulfotransfer_2"/>
    <property type="match status" value="1"/>
</dbReference>
<keyword evidence="8 9" id="KW-0325">Glycoprotein</keyword>
<comment type="similarity">
    <text evidence="2 9">Belongs to the sulfotransferase 2 family.</text>
</comment>
<evidence type="ECO:0000256" key="4">
    <source>
        <dbReference type="ARBA" id="ARBA00022692"/>
    </source>
</evidence>
<keyword evidence="9" id="KW-0119">Carbohydrate metabolism</keyword>
<accession>A0A3R7NX86</accession>
<comment type="subcellular location">
    <subcellularLocation>
        <location evidence="1 9">Golgi apparatus membrane</location>
        <topology evidence="1 9">Single-pass type II membrane protein</topology>
    </subcellularLocation>
</comment>
<keyword evidence="4" id="KW-0812">Transmembrane</keyword>
<dbReference type="OrthoDB" id="6343362at2759"/>
<gene>
    <name evidence="10" type="ORF">C7M84_012516</name>
</gene>
<keyword evidence="3 9" id="KW-0808">Transferase</keyword>